<feature type="compositionally biased region" description="Acidic residues" evidence="1">
    <location>
        <begin position="466"/>
        <end position="475"/>
    </location>
</feature>
<comment type="caution">
    <text evidence="2">The sequence shown here is derived from an EMBL/GenBank/DDBJ whole genome shotgun (WGS) entry which is preliminary data.</text>
</comment>
<evidence type="ECO:0000313" key="2">
    <source>
        <dbReference type="EMBL" id="KAK7047858.1"/>
    </source>
</evidence>
<proteinExistence type="predicted"/>
<gene>
    <name evidence="2" type="ORF">VNI00_006186</name>
</gene>
<feature type="compositionally biased region" description="Low complexity" evidence="1">
    <location>
        <begin position="478"/>
        <end position="489"/>
    </location>
</feature>
<sequence>MSPGLAKAMIERSDPALIDIEFYPNMYWSSPENFTNLKEALTNISRIASIRIDLGLLPEIRHTILPILTQPAPNIRTFEFKCDISLPKGLFGDKAPNLEELSLSDCDLPWNTSFLGTRLKSLTWIARIALIRRPSENQFMSVLSGLSSLETLILEKTIPYSIQQKARVSLPRLRYLHLFSDTYGEDCIEFLDHLDIPETASIIVRMICYSDIIGRDIADFRTLFSCLARHTTPQAGRPISKPITALSIDGTPGFHFAQLMLSIWNTDVEMSAIENGVDPAPTSSNLPRFCLRLYWDIRTLGVRALAFDRTIGDALSILHLASLQTFSLCLRMSEDSAVETIFKSMQSTKIERLIIWGGCIGQVLSLLSCRRSTDNTGNRRKGVSGGTQRMHLPALQELSLLSVDFQPYGKRRVVSKQLLEALETRSKQGAPVKRLALKYCKKLLEDDVDRFKSVVEQVEWEGYNDGGDDDDDDNLEPSVSSEDAASSEVESSEAEVDG</sequence>
<dbReference type="Proteomes" id="UP001383192">
    <property type="component" value="Unassembled WGS sequence"/>
</dbReference>
<reference evidence="2 3" key="1">
    <citation type="submission" date="2024-01" db="EMBL/GenBank/DDBJ databases">
        <title>A draft genome for a cacao thread blight-causing isolate of Paramarasmius palmivorus.</title>
        <authorList>
            <person name="Baruah I.K."/>
            <person name="Bukari Y."/>
            <person name="Amoako-Attah I."/>
            <person name="Meinhardt L.W."/>
            <person name="Bailey B.A."/>
            <person name="Cohen S.P."/>
        </authorList>
    </citation>
    <scope>NUCLEOTIDE SEQUENCE [LARGE SCALE GENOMIC DNA]</scope>
    <source>
        <strain evidence="2 3">GH-12</strain>
    </source>
</reference>
<dbReference type="Gene3D" id="3.80.10.10">
    <property type="entry name" value="Ribonuclease Inhibitor"/>
    <property type="match status" value="1"/>
</dbReference>
<evidence type="ECO:0000256" key="1">
    <source>
        <dbReference type="SAM" id="MobiDB-lite"/>
    </source>
</evidence>
<accession>A0AAW0D5L8</accession>
<evidence type="ECO:0000313" key="3">
    <source>
        <dbReference type="Proteomes" id="UP001383192"/>
    </source>
</evidence>
<organism evidence="2 3">
    <name type="scientific">Paramarasmius palmivorus</name>
    <dbReference type="NCBI Taxonomy" id="297713"/>
    <lineage>
        <taxon>Eukaryota</taxon>
        <taxon>Fungi</taxon>
        <taxon>Dikarya</taxon>
        <taxon>Basidiomycota</taxon>
        <taxon>Agaricomycotina</taxon>
        <taxon>Agaricomycetes</taxon>
        <taxon>Agaricomycetidae</taxon>
        <taxon>Agaricales</taxon>
        <taxon>Marasmiineae</taxon>
        <taxon>Marasmiaceae</taxon>
        <taxon>Paramarasmius</taxon>
    </lineage>
</organism>
<name>A0AAW0D5L8_9AGAR</name>
<protein>
    <submittedName>
        <fullName evidence="2">Uncharacterized protein</fullName>
    </submittedName>
</protein>
<dbReference type="SUPFAM" id="SSF52047">
    <property type="entry name" value="RNI-like"/>
    <property type="match status" value="1"/>
</dbReference>
<keyword evidence="3" id="KW-1185">Reference proteome</keyword>
<dbReference type="InterPro" id="IPR032675">
    <property type="entry name" value="LRR_dom_sf"/>
</dbReference>
<dbReference type="AlphaFoldDB" id="A0AAW0D5L8"/>
<feature type="region of interest" description="Disordered" evidence="1">
    <location>
        <begin position="461"/>
        <end position="498"/>
    </location>
</feature>
<dbReference type="EMBL" id="JAYKXP010000018">
    <property type="protein sequence ID" value="KAK7047858.1"/>
    <property type="molecule type" value="Genomic_DNA"/>
</dbReference>